<dbReference type="AlphaFoldDB" id="A0A843X204"/>
<dbReference type="Proteomes" id="UP000652761">
    <property type="component" value="Unassembled WGS sequence"/>
</dbReference>
<feature type="compositionally biased region" description="Basic residues" evidence="1">
    <location>
        <begin position="148"/>
        <end position="160"/>
    </location>
</feature>
<gene>
    <name evidence="3" type="ORF">Taro_043692</name>
</gene>
<protein>
    <recommendedName>
        <fullName evidence="5">CCHC-type domain-containing protein</fullName>
    </recommendedName>
</protein>
<keyword evidence="2" id="KW-0472">Membrane</keyword>
<name>A0A843X204_COLES</name>
<evidence type="ECO:0008006" key="5">
    <source>
        <dbReference type="Google" id="ProtNLM"/>
    </source>
</evidence>
<feature type="compositionally biased region" description="Basic and acidic residues" evidence="1">
    <location>
        <begin position="138"/>
        <end position="147"/>
    </location>
</feature>
<keyword evidence="2" id="KW-1133">Transmembrane helix</keyword>
<keyword evidence="2" id="KW-0812">Transmembrane</keyword>
<feature type="region of interest" description="Disordered" evidence="1">
    <location>
        <begin position="122"/>
        <end position="227"/>
    </location>
</feature>
<keyword evidence="4" id="KW-1185">Reference proteome</keyword>
<proteinExistence type="predicted"/>
<feature type="compositionally biased region" description="Acidic residues" evidence="1">
    <location>
        <begin position="167"/>
        <end position="178"/>
    </location>
</feature>
<evidence type="ECO:0000313" key="3">
    <source>
        <dbReference type="EMBL" id="MQM10794.1"/>
    </source>
</evidence>
<dbReference type="EMBL" id="NMUH01004780">
    <property type="protein sequence ID" value="MQM10794.1"/>
    <property type="molecule type" value="Genomic_DNA"/>
</dbReference>
<accession>A0A843X204</accession>
<feature type="transmembrane region" description="Helical" evidence="2">
    <location>
        <begin position="7"/>
        <end position="31"/>
    </location>
</feature>
<reference evidence="3" key="1">
    <citation type="submission" date="2017-07" db="EMBL/GenBank/DDBJ databases">
        <title>Taro Niue Genome Assembly and Annotation.</title>
        <authorList>
            <person name="Atibalentja N."/>
            <person name="Keating K."/>
            <person name="Fields C.J."/>
        </authorList>
    </citation>
    <scope>NUCLEOTIDE SEQUENCE</scope>
    <source>
        <strain evidence="3">Niue_2</strain>
        <tissue evidence="3">Leaf</tissue>
    </source>
</reference>
<organism evidence="3 4">
    <name type="scientific">Colocasia esculenta</name>
    <name type="common">Wild taro</name>
    <name type="synonym">Arum esculentum</name>
    <dbReference type="NCBI Taxonomy" id="4460"/>
    <lineage>
        <taxon>Eukaryota</taxon>
        <taxon>Viridiplantae</taxon>
        <taxon>Streptophyta</taxon>
        <taxon>Embryophyta</taxon>
        <taxon>Tracheophyta</taxon>
        <taxon>Spermatophyta</taxon>
        <taxon>Magnoliopsida</taxon>
        <taxon>Liliopsida</taxon>
        <taxon>Araceae</taxon>
        <taxon>Aroideae</taxon>
        <taxon>Colocasieae</taxon>
        <taxon>Colocasia</taxon>
    </lineage>
</organism>
<feature type="compositionally biased region" description="Polar residues" evidence="1">
    <location>
        <begin position="203"/>
        <end position="227"/>
    </location>
</feature>
<evidence type="ECO:0000256" key="2">
    <source>
        <dbReference type="SAM" id="Phobius"/>
    </source>
</evidence>
<comment type="caution">
    <text evidence="3">The sequence shown here is derived from an EMBL/GenBank/DDBJ whole genome shotgun (WGS) entry which is preliminary data.</text>
</comment>
<evidence type="ECO:0000256" key="1">
    <source>
        <dbReference type="SAM" id="MobiDB-lite"/>
    </source>
</evidence>
<sequence>MVSVMRIYVLVLGFLYFYYQYLEAIVITRVVSSAGTHNSFKGSVDTPHTGVDTMLQALSQKMKKWSSSVDTRSNGVDTRDLSQKACFAVLSSVSTRDEVVSTLETSPREVFLPVWDSVSTPDQVRSTHSGKCNKPGHMKGECPENKKEKHKKIHKFKKPKAMVATWSDEDSSEKEEEEKSLSSESEEICFMANSSDGKARSTLPPSSVDTLQPRSTLTSSSVNAYPC</sequence>
<dbReference type="Gene3D" id="4.10.60.10">
    <property type="entry name" value="Zinc finger, CCHC-type"/>
    <property type="match status" value="1"/>
</dbReference>
<evidence type="ECO:0000313" key="4">
    <source>
        <dbReference type="Proteomes" id="UP000652761"/>
    </source>
</evidence>